<keyword evidence="4" id="KW-1185">Reference proteome</keyword>
<organism evidence="3 4">
    <name type="scientific">Heracleum sosnowskyi</name>
    <dbReference type="NCBI Taxonomy" id="360622"/>
    <lineage>
        <taxon>Eukaryota</taxon>
        <taxon>Viridiplantae</taxon>
        <taxon>Streptophyta</taxon>
        <taxon>Embryophyta</taxon>
        <taxon>Tracheophyta</taxon>
        <taxon>Spermatophyta</taxon>
        <taxon>Magnoliopsida</taxon>
        <taxon>eudicotyledons</taxon>
        <taxon>Gunneridae</taxon>
        <taxon>Pentapetalae</taxon>
        <taxon>asterids</taxon>
        <taxon>campanulids</taxon>
        <taxon>Apiales</taxon>
        <taxon>Apiaceae</taxon>
        <taxon>Apioideae</taxon>
        <taxon>apioid superclade</taxon>
        <taxon>Tordylieae</taxon>
        <taxon>Tordyliinae</taxon>
        <taxon>Heracleum</taxon>
    </lineage>
</organism>
<dbReference type="AlphaFoldDB" id="A0AAD8MK40"/>
<proteinExistence type="predicted"/>
<evidence type="ECO:0000256" key="1">
    <source>
        <dbReference type="SAM" id="MobiDB-lite"/>
    </source>
</evidence>
<evidence type="ECO:0000313" key="4">
    <source>
        <dbReference type="Proteomes" id="UP001237642"/>
    </source>
</evidence>
<dbReference type="InterPro" id="IPR044824">
    <property type="entry name" value="MAIN-like"/>
</dbReference>
<dbReference type="GO" id="GO:0010073">
    <property type="term" value="P:meristem maintenance"/>
    <property type="evidence" value="ECO:0007669"/>
    <property type="project" value="InterPro"/>
</dbReference>
<reference evidence="3" key="1">
    <citation type="submission" date="2023-02" db="EMBL/GenBank/DDBJ databases">
        <title>Genome of toxic invasive species Heracleum sosnowskyi carries increased number of genes despite the absence of recent whole-genome duplications.</title>
        <authorList>
            <person name="Schelkunov M."/>
            <person name="Shtratnikova V."/>
            <person name="Makarenko M."/>
            <person name="Klepikova A."/>
            <person name="Omelchenko D."/>
            <person name="Novikova G."/>
            <person name="Obukhova E."/>
            <person name="Bogdanov V."/>
            <person name="Penin A."/>
            <person name="Logacheva M."/>
        </authorList>
    </citation>
    <scope>NUCLEOTIDE SEQUENCE</scope>
    <source>
        <strain evidence="3">Hsosn_3</strain>
        <tissue evidence="3">Leaf</tissue>
    </source>
</reference>
<protein>
    <submittedName>
        <fullName evidence="3">C globular stage</fullName>
    </submittedName>
</protein>
<gene>
    <name evidence="3" type="ORF">POM88_025809</name>
</gene>
<dbReference type="PANTHER" id="PTHR46033:SF80">
    <property type="entry name" value="PROTEIN MAIN-LIKE 2-LIKE"/>
    <property type="match status" value="1"/>
</dbReference>
<sequence length="726" mass="82542">MEDHQSDADSLVEEKEELMVPPCGGNPVYRKAHFLKPILPQDHLHLPPSPTALLASKPTFRKLENCTLQSFKGCPSEKWSFWVQSLKPKYQEIWKKAGIYEAILASTYSVPKHKKLIICLAERWCVDTNTFVFPWGEVTITLEDVIHLGCFSVLGASFLNPLDDECNDIFNCLKSDLKKVKLGNYQNATPYAWMDYFMSSGNQLEHEAFLACWLSKFVHVRTNIAIQDCHVAIPLSRGHRIALAPVVLACIYRDMTMLHNSIVKTVIVESRFRMKFSTCHYDLVQMWVWERFTGFGPVPNVIGSGEPRSARWNGVTKSKVNDVRTALDSAGLSFMWRPYTLGSSNNILSTLYKDIEQWVVVESDAEESYARCLRASELVGLWQTEQYLPHRVAMQFGLDQDLPCDVVRFNESPPIAWENYNEPIRGLKLYIPHRLSESDVSSRYVAWWRGLVPMNEQMVTNSVQNEKHLPLGSYRQIIDAIPLATTASLSCNLEETPEIYVAENGCTNVQHMSQFRNTDRSGKRNDLDDGPILNSYDDVEEDNMTIAQLLKQSGKGNSFERSREADNKQVLNNVTPSLLAICHEAPEKSNYTSNNVDNFVQIMFSSDKCEKSKSSTQEQTEKKRDAVVSRNLKFTNELAELSVHNTPTSDKHKESQFSTERPTEQQEDAGGNPEDNLNNIEEESHEETASELQHLGLKTRIWRLERIVDMIRAAKIAGTTGGNQEK</sequence>
<comment type="caution">
    <text evidence="3">The sequence shown here is derived from an EMBL/GenBank/DDBJ whole genome shotgun (WGS) entry which is preliminary data.</text>
</comment>
<reference evidence="3" key="2">
    <citation type="submission" date="2023-05" db="EMBL/GenBank/DDBJ databases">
        <authorList>
            <person name="Schelkunov M.I."/>
        </authorList>
    </citation>
    <scope>NUCLEOTIDE SEQUENCE</scope>
    <source>
        <strain evidence="3">Hsosn_3</strain>
        <tissue evidence="3">Leaf</tissue>
    </source>
</reference>
<dbReference type="EMBL" id="JAUIZM010000006">
    <property type="protein sequence ID" value="KAK1379065.1"/>
    <property type="molecule type" value="Genomic_DNA"/>
</dbReference>
<evidence type="ECO:0000313" key="3">
    <source>
        <dbReference type="EMBL" id="KAK1379065.1"/>
    </source>
</evidence>
<name>A0AAD8MK40_9APIA</name>
<accession>A0AAD8MK40</accession>
<feature type="domain" description="Aminotransferase-like plant mobile" evidence="2">
    <location>
        <begin position="98"/>
        <end position="449"/>
    </location>
</feature>
<feature type="region of interest" description="Disordered" evidence="1">
    <location>
        <begin position="640"/>
        <end position="691"/>
    </location>
</feature>
<dbReference type="Proteomes" id="UP001237642">
    <property type="component" value="Unassembled WGS sequence"/>
</dbReference>
<evidence type="ECO:0000259" key="2">
    <source>
        <dbReference type="Pfam" id="PF10536"/>
    </source>
</evidence>
<dbReference type="Pfam" id="PF10536">
    <property type="entry name" value="PMD"/>
    <property type="match status" value="1"/>
</dbReference>
<dbReference type="InterPro" id="IPR019557">
    <property type="entry name" value="AminoTfrase-like_pln_mobile"/>
</dbReference>
<dbReference type="PANTHER" id="PTHR46033">
    <property type="entry name" value="PROTEIN MAIN-LIKE 2"/>
    <property type="match status" value="1"/>
</dbReference>